<dbReference type="InterPro" id="IPR013154">
    <property type="entry name" value="ADH-like_N"/>
</dbReference>
<dbReference type="PROSITE" id="PS00059">
    <property type="entry name" value="ADH_ZINC"/>
    <property type="match status" value="1"/>
</dbReference>
<keyword evidence="2 5" id="KW-0479">Metal-binding</keyword>
<comment type="cofactor">
    <cofactor evidence="1 5">
        <name>Zn(2+)</name>
        <dbReference type="ChEBI" id="CHEBI:29105"/>
    </cofactor>
</comment>
<dbReference type="InterPro" id="IPR036291">
    <property type="entry name" value="NAD(P)-bd_dom_sf"/>
</dbReference>
<dbReference type="SUPFAM" id="SSF51735">
    <property type="entry name" value="NAD(P)-binding Rossmann-fold domains"/>
    <property type="match status" value="1"/>
</dbReference>
<accession>A0A1H0Y9T6</accession>
<evidence type="ECO:0000256" key="3">
    <source>
        <dbReference type="ARBA" id="ARBA00022833"/>
    </source>
</evidence>
<feature type="domain" description="Alcohol dehydrogenase-like N-terminal" evidence="7">
    <location>
        <begin position="25"/>
        <end position="143"/>
    </location>
</feature>
<evidence type="ECO:0000313" key="8">
    <source>
        <dbReference type="EMBL" id="SDQ11918.1"/>
    </source>
</evidence>
<proteinExistence type="inferred from homology"/>
<keyword evidence="4" id="KW-0560">Oxidoreductase</keyword>
<comment type="similarity">
    <text evidence="5">Belongs to the zinc-containing alcohol dehydrogenase family.</text>
</comment>
<evidence type="ECO:0000256" key="2">
    <source>
        <dbReference type="ARBA" id="ARBA00022723"/>
    </source>
</evidence>
<gene>
    <name evidence="8" type="ORF">SAMN04488565_0666</name>
</gene>
<dbReference type="Gene3D" id="3.90.180.10">
    <property type="entry name" value="Medium-chain alcohol dehydrogenases, catalytic domain"/>
    <property type="match status" value="1"/>
</dbReference>
<reference evidence="8 9" key="1">
    <citation type="submission" date="2016-10" db="EMBL/GenBank/DDBJ databases">
        <authorList>
            <person name="de Groot N.N."/>
        </authorList>
    </citation>
    <scope>NUCLEOTIDE SEQUENCE [LARGE SCALE GENOMIC DNA]</scope>
    <source>
        <strain evidence="8 9">DSM 22788</strain>
    </source>
</reference>
<dbReference type="Pfam" id="PF08240">
    <property type="entry name" value="ADH_N"/>
    <property type="match status" value="1"/>
</dbReference>
<dbReference type="Proteomes" id="UP000182690">
    <property type="component" value="Unassembled WGS sequence"/>
</dbReference>
<dbReference type="PANTHER" id="PTHR42813:SF2">
    <property type="entry name" value="DEHYDROGENASE, ZINC-CONTAINING, PUTATIVE (AFU_ORTHOLOGUE AFUA_2G02810)-RELATED"/>
    <property type="match status" value="1"/>
</dbReference>
<dbReference type="AlphaFoldDB" id="A0A1H0Y9T6"/>
<dbReference type="Pfam" id="PF00107">
    <property type="entry name" value="ADH_zinc_N"/>
    <property type="match status" value="1"/>
</dbReference>
<evidence type="ECO:0000256" key="5">
    <source>
        <dbReference type="RuleBase" id="RU361277"/>
    </source>
</evidence>
<dbReference type="EMBL" id="FNKB01000001">
    <property type="protein sequence ID" value="SDQ11918.1"/>
    <property type="molecule type" value="Genomic_DNA"/>
</dbReference>
<dbReference type="InterPro" id="IPR013149">
    <property type="entry name" value="ADH-like_C"/>
</dbReference>
<protein>
    <submittedName>
        <fullName evidence="8">Threonine dehydrogenase</fullName>
    </submittedName>
</protein>
<dbReference type="RefSeq" id="WP_010155554.1">
    <property type="nucleotide sequence ID" value="NZ_FNKB01000001.1"/>
</dbReference>
<sequence length="382" mass="40785">MRAMTYRGPYQVRVENKADPRIEHPNDAIVRVTRAAICGSDLHLYHGLIPDTRIGHTFGHEIVGVVEAVGSSVESLSPGDRVMVPFNISCGSCYFCARGLLSNCHNVNPNATAIGGIYGYSHSAGGYDGGQAELVRVPFADVGPAVIPDWLSDDDALMLTDAFSTGYFGAQLGEIAERETVVVLGAGPVGLAAARSAWFMGAGRVIVVDHLDYRLEKARTFAFAETVAIGDHRDVVVEMKRLTDGLGADVVIDAVGAEADGGVLQHVTAAKLKLQGGSPVALNWAIDSARKGGRVAVLGAYGPLPSAIRFGDAMNKGLTIRANQAPVKRQWPRLLEHIRNGDVHPGELLTHRIPLEHIAEGYHLFSSKLDDCIKPVILTGTE</sequence>
<name>A0A1H0Y9T6_9MICO</name>
<dbReference type="GO" id="GO:0008270">
    <property type="term" value="F:zinc ion binding"/>
    <property type="evidence" value="ECO:0007669"/>
    <property type="project" value="InterPro"/>
</dbReference>
<dbReference type="CDD" id="cd08283">
    <property type="entry name" value="FDH_like_1"/>
    <property type="match status" value="1"/>
</dbReference>
<organism evidence="8 9">
    <name type="scientific">Leucobacter chromiiresistens</name>
    <dbReference type="NCBI Taxonomy" id="1079994"/>
    <lineage>
        <taxon>Bacteria</taxon>
        <taxon>Bacillati</taxon>
        <taxon>Actinomycetota</taxon>
        <taxon>Actinomycetes</taxon>
        <taxon>Micrococcales</taxon>
        <taxon>Microbacteriaceae</taxon>
        <taxon>Leucobacter</taxon>
    </lineage>
</organism>
<dbReference type="STRING" id="1079994.SAMN04488565_0666"/>
<evidence type="ECO:0000256" key="4">
    <source>
        <dbReference type="ARBA" id="ARBA00023002"/>
    </source>
</evidence>
<dbReference type="SUPFAM" id="SSF50129">
    <property type="entry name" value="GroES-like"/>
    <property type="match status" value="1"/>
</dbReference>
<dbReference type="eggNOG" id="COG1063">
    <property type="taxonomic scope" value="Bacteria"/>
</dbReference>
<evidence type="ECO:0000259" key="7">
    <source>
        <dbReference type="Pfam" id="PF08240"/>
    </source>
</evidence>
<dbReference type="GO" id="GO:0016491">
    <property type="term" value="F:oxidoreductase activity"/>
    <property type="evidence" value="ECO:0007669"/>
    <property type="project" value="UniProtKB-KW"/>
</dbReference>
<keyword evidence="3 5" id="KW-0862">Zinc</keyword>
<dbReference type="PANTHER" id="PTHR42813">
    <property type="entry name" value="ZINC-TYPE ALCOHOL DEHYDROGENASE-LIKE"/>
    <property type="match status" value="1"/>
</dbReference>
<dbReference type="InterPro" id="IPR011032">
    <property type="entry name" value="GroES-like_sf"/>
</dbReference>
<feature type="domain" description="Alcohol dehydrogenase-like C-terminal" evidence="6">
    <location>
        <begin position="188"/>
        <end position="259"/>
    </location>
</feature>
<dbReference type="Gene3D" id="3.40.50.720">
    <property type="entry name" value="NAD(P)-binding Rossmann-like Domain"/>
    <property type="match status" value="1"/>
</dbReference>
<evidence type="ECO:0000259" key="6">
    <source>
        <dbReference type="Pfam" id="PF00107"/>
    </source>
</evidence>
<evidence type="ECO:0000313" key="9">
    <source>
        <dbReference type="Proteomes" id="UP000182690"/>
    </source>
</evidence>
<dbReference type="OrthoDB" id="3567264at2"/>
<evidence type="ECO:0000256" key="1">
    <source>
        <dbReference type="ARBA" id="ARBA00001947"/>
    </source>
</evidence>
<dbReference type="InterPro" id="IPR002328">
    <property type="entry name" value="ADH_Zn_CS"/>
</dbReference>